<evidence type="ECO:0000313" key="4">
    <source>
        <dbReference type="Proteomes" id="UP001240447"/>
    </source>
</evidence>
<proteinExistence type="predicted"/>
<evidence type="ECO:0000256" key="2">
    <source>
        <dbReference type="SAM" id="Phobius"/>
    </source>
</evidence>
<reference evidence="3 4" key="1">
    <citation type="submission" date="2023-07" db="EMBL/GenBank/DDBJ databases">
        <title>Sequencing the genomes of 1000 actinobacteria strains.</title>
        <authorList>
            <person name="Klenk H.-P."/>
        </authorList>
    </citation>
    <scope>NUCLEOTIDE SEQUENCE [LARGE SCALE GENOMIC DNA]</scope>
    <source>
        <strain evidence="3 4">GD13</strain>
    </source>
</reference>
<keyword evidence="3" id="KW-0131">Cell cycle</keyword>
<sequence>MSTTSPTARVRVPRIAGSAFEQARLSVVPRLRRPTPRVPFVSLVVTLLVLGVAGLLMFNTSLQQASFTAAALETQAMKVTAERQALERELQLLRNPQRVAERAQKLGMVPAAAPAFLRLDDGTVLGNPVPARAEDRMAIQERDVSKPRFLDPEPVVVRVPARTAPDPVRPRAGRRGADQ</sequence>
<keyword evidence="2" id="KW-0472">Membrane</keyword>
<keyword evidence="2" id="KW-0812">Transmembrane</keyword>
<dbReference type="GO" id="GO:0051301">
    <property type="term" value="P:cell division"/>
    <property type="evidence" value="ECO:0007669"/>
    <property type="project" value="UniProtKB-KW"/>
</dbReference>
<protein>
    <submittedName>
        <fullName evidence="3">Cell division protein FtsB</fullName>
    </submittedName>
</protein>
<keyword evidence="3" id="KW-0132">Cell division</keyword>
<organism evidence="3 4">
    <name type="scientific">Nocardioides massiliensis</name>
    <dbReference type="NCBI Taxonomy" id="1325935"/>
    <lineage>
        <taxon>Bacteria</taxon>
        <taxon>Bacillati</taxon>
        <taxon>Actinomycetota</taxon>
        <taxon>Actinomycetes</taxon>
        <taxon>Propionibacteriales</taxon>
        <taxon>Nocardioidaceae</taxon>
        <taxon>Nocardioides</taxon>
    </lineage>
</organism>
<accession>A0ABT9NU12</accession>
<feature type="transmembrane region" description="Helical" evidence="2">
    <location>
        <begin position="40"/>
        <end position="58"/>
    </location>
</feature>
<dbReference type="RefSeq" id="WP_068121412.1">
    <property type="nucleotide sequence ID" value="NZ_CCXJ01000366.1"/>
</dbReference>
<name>A0ABT9NU12_9ACTN</name>
<keyword evidence="4" id="KW-1185">Reference proteome</keyword>
<gene>
    <name evidence="3" type="ORF">J2S59_003324</name>
</gene>
<evidence type="ECO:0000256" key="1">
    <source>
        <dbReference type="SAM" id="MobiDB-lite"/>
    </source>
</evidence>
<evidence type="ECO:0000313" key="3">
    <source>
        <dbReference type="EMBL" id="MDP9823515.1"/>
    </source>
</evidence>
<feature type="region of interest" description="Disordered" evidence="1">
    <location>
        <begin position="160"/>
        <end position="179"/>
    </location>
</feature>
<comment type="caution">
    <text evidence="3">The sequence shown here is derived from an EMBL/GenBank/DDBJ whole genome shotgun (WGS) entry which is preliminary data.</text>
</comment>
<dbReference type="EMBL" id="JAUSQM010000001">
    <property type="protein sequence ID" value="MDP9823515.1"/>
    <property type="molecule type" value="Genomic_DNA"/>
</dbReference>
<dbReference type="Proteomes" id="UP001240447">
    <property type="component" value="Unassembled WGS sequence"/>
</dbReference>
<keyword evidence="2" id="KW-1133">Transmembrane helix</keyword>